<evidence type="ECO:0000313" key="6">
    <source>
        <dbReference type="Proteomes" id="UP000241421"/>
    </source>
</evidence>
<dbReference type="PANTHER" id="PTHR38445">
    <property type="entry name" value="HTH-TYPE TRANSCRIPTIONAL REPRESSOR YTRA"/>
    <property type="match status" value="1"/>
</dbReference>
<keyword evidence="3" id="KW-0804">Transcription</keyword>
<dbReference type="Pfam" id="PF00392">
    <property type="entry name" value="GntR"/>
    <property type="match status" value="1"/>
</dbReference>
<name>A0A2U2I6C8_9BURK</name>
<dbReference type="RefSeq" id="WP_106755919.1">
    <property type="nucleotide sequence ID" value="NZ_PXWF02000034.1"/>
</dbReference>
<keyword evidence="6" id="KW-1185">Reference proteome</keyword>
<dbReference type="InterPro" id="IPR036390">
    <property type="entry name" value="WH_DNA-bd_sf"/>
</dbReference>
<dbReference type="Gene3D" id="1.10.10.10">
    <property type="entry name" value="Winged helix-like DNA-binding domain superfamily/Winged helix DNA-binding domain"/>
    <property type="match status" value="1"/>
</dbReference>
<protein>
    <submittedName>
        <fullName evidence="5">GntR family transcriptional regulator</fullName>
    </submittedName>
</protein>
<dbReference type="InterPro" id="IPR000524">
    <property type="entry name" value="Tscrpt_reg_HTH_GntR"/>
</dbReference>
<reference evidence="5 6" key="1">
    <citation type="submission" date="2018-04" db="EMBL/GenBank/DDBJ databases">
        <title>Massilia violaceinigra sp. nov., a novel purple-pigmented bacterium isolated from Tianshan glacier, Xinjiang, China.</title>
        <authorList>
            <person name="Wang H."/>
        </authorList>
    </citation>
    <scope>NUCLEOTIDE SEQUENCE [LARGE SCALE GENOMIC DNA]</scope>
    <source>
        <strain evidence="5 6">B448-2</strain>
    </source>
</reference>
<dbReference type="CDD" id="cd07377">
    <property type="entry name" value="WHTH_GntR"/>
    <property type="match status" value="1"/>
</dbReference>
<dbReference type="OrthoDB" id="8582866at2"/>
<gene>
    <name evidence="5" type="ORF">C7C56_002480</name>
</gene>
<keyword evidence="2" id="KW-0238">DNA-binding</keyword>
<dbReference type="PANTHER" id="PTHR38445:SF9">
    <property type="entry name" value="HTH-TYPE TRANSCRIPTIONAL REPRESSOR YTRA"/>
    <property type="match status" value="1"/>
</dbReference>
<dbReference type="SMART" id="SM00345">
    <property type="entry name" value="HTH_GNTR"/>
    <property type="match status" value="1"/>
</dbReference>
<dbReference type="InterPro" id="IPR036388">
    <property type="entry name" value="WH-like_DNA-bd_sf"/>
</dbReference>
<accession>A0A2U2I6C8</accession>
<sequence length="120" mass="13542">MYLQIIEQIRHKVAAGDWQAGAEIPSIRQLAADLSVSVITVKRAYLELEREGVILTQQGRGSIVSHNPTLSTAMWERQLERALDEAARLGHMLGLAPDTIKVRLDAAINQRKDDQWTNWQ</sequence>
<comment type="caution">
    <text evidence="5">The sequence shown here is derived from an EMBL/GenBank/DDBJ whole genome shotgun (WGS) entry which is preliminary data.</text>
</comment>
<dbReference type="EMBL" id="PXWF02000034">
    <property type="protein sequence ID" value="PWF55313.1"/>
    <property type="molecule type" value="Genomic_DNA"/>
</dbReference>
<evidence type="ECO:0000256" key="2">
    <source>
        <dbReference type="ARBA" id="ARBA00023125"/>
    </source>
</evidence>
<evidence type="ECO:0000313" key="5">
    <source>
        <dbReference type="EMBL" id="PWF55313.1"/>
    </source>
</evidence>
<evidence type="ECO:0000259" key="4">
    <source>
        <dbReference type="PROSITE" id="PS50949"/>
    </source>
</evidence>
<dbReference type="GO" id="GO:0003677">
    <property type="term" value="F:DNA binding"/>
    <property type="evidence" value="ECO:0007669"/>
    <property type="project" value="UniProtKB-KW"/>
</dbReference>
<evidence type="ECO:0000256" key="3">
    <source>
        <dbReference type="ARBA" id="ARBA00023163"/>
    </source>
</evidence>
<organism evidence="5 6">
    <name type="scientific">Massilia glaciei</name>
    <dbReference type="NCBI Taxonomy" id="1524097"/>
    <lineage>
        <taxon>Bacteria</taxon>
        <taxon>Pseudomonadati</taxon>
        <taxon>Pseudomonadota</taxon>
        <taxon>Betaproteobacteria</taxon>
        <taxon>Burkholderiales</taxon>
        <taxon>Oxalobacteraceae</taxon>
        <taxon>Telluria group</taxon>
        <taxon>Massilia</taxon>
    </lineage>
</organism>
<dbReference type="PROSITE" id="PS50949">
    <property type="entry name" value="HTH_GNTR"/>
    <property type="match status" value="1"/>
</dbReference>
<dbReference type="AlphaFoldDB" id="A0A2U2I6C8"/>
<dbReference type="GO" id="GO:0003700">
    <property type="term" value="F:DNA-binding transcription factor activity"/>
    <property type="evidence" value="ECO:0007669"/>
    <property type="project" value="InterPro"/>
</dbReference>
<feature type="domain" description="HTH gntR-type" evidence="4">
    <location>
        <begin position="1"/>
        <end position="67"/>
    </location>
</feature>
<evidence type="ECO:0000256" key="1">
    <source>
        <dbReference type="ARBA" id="ARBA00023015"/>
    </source>
</evidence>
<dbReference type="Proteomes" id="UP000241421">
    <property type="component" value="Unassembled WGS sequence"/>
</dbReference>
<keyword evidence="1" id="KW-0805">Transcription regulation</keyword>
<dbReference type="SUPFAM" id="SSF46785">
    <property type="entry name" value="Winged helix' DNA-binding domain"/>
    <property type="match status" value="1"/>
</dbReference>
<proteinExistence type="predicted"/>